<feature type="compositionally biased region" description="Polar residues" evidence="1">
    <location>
        <begin position="509"/>
        <end position="519"/>
    </location>
</feature>
<feature type="compositionally biased region" description="Basic and acidic residues" evidence="1">
    <location>
        <begin position="400"/>
        <end position="427"/>
    </location>
</feature>
<dbReference type="HOGENOM" id="CLU_023414_1_1_1"/>
<organism evidence="2 3">
    <name type="scientific">Baudoinia panamericana (strain UAMH 10762)</name>
    <name type="common">Angels' share fungus</name>
    <name type="synonym">Baudoinia compniacensis (strain UAMH 10762)</name>
    <dbReference type="NCBI Taxonomy" id="717646"/>
    <lineage>
        <taxon>Eukaryota</taxon>
        <taxon>Fungi</taxon>
        <taxon>Dikarya</taxon>
        <taxon>Ascomycota</taxon>
        <taxon>Pezizomycotina</taxon>
        <taxon>Dothideomycetes</taxon>
        <taxon>Dothideomycetidae</taxon>
        <taxon>Mycosphaerellales</taxon>
        <taxon>Teratosphaeriaceae</taxon>
        <taxon>Baudoinia</taxon>
    </lineage>
</organism>
<feature type="region of interest" description="Disordered" evidence="1">
    <location>
        <begin position="117"/>
        <end position="534"/>
    </location>
</feature>
<reference evidence="2 3" key="1">
    <citation type="journal article" date="2012" name="PLoS Pathog.">
        <title>Diverse lifestyles and strategies of plant pathogenesis encoded in the genomes of eighteen Dothideomycetes fungi.</title>
        <authorList>
            <person name="Ohm R.A."/>
            <person name="Feau N."/>
            <person name="Henrissat B."/>
            <person name="Schoch C.L."/>
            <person name="Horwitz B.A."/>
            <person name="Barry K.W."/>
            <person name="Condon B.J."/>
            <person name="Copeland A.C."/>
            <person name="Dhillon B."/>
            <person name="Glaser F."/>
            <person name="Hesse C.N."/>
            <person name="Kosti I."/>
            <person name="LaButti K."/>
            <person name="Lindquist E.A."/>
            <person name="Lucas S."/>
            <person name="Salamov A.A."/>
            <person name="Bradshaw R.E."/>
            <person name="Ciuffetti L."/>
            <person name="Hamelin R.C."/>
            <person name="Kema G.H.J."/>
            <person name="Lawrence C."/>
            <person name="Scott J.A."/>
            <person name="Spatafora J.W."/>
            <person name="Turgeon B.G."/>
            <person name="de Wit P.J.G.M."/>
            <person name="Zhong S."/>
            <person name="Goodwin S.B."/>
            <person name="Grigoriev I.V."/>
        </authorList>
    </citation>
    <scope>NUCLEOTIDE SEQUENCE [LARGE SCALE GENOMIC DNA]</scope>
    <source>
        <strain evidence="2 3">UAMH 10762</strain>
    </source>
</reference>
<dbReference type="EMBL" id="KB445550">
    <property type="protein sequence ID" value="EMD01159.1"/>
    <property type="molecule type" value="Genomic_DNA"/>
</dbReference>
<evidence type="ECO:0000256" key="1">
    <source>
        <dbReference type="SAM" id="MobiDB-lite"/>
    </source>
</evidence>
<feature type="compositionally biased region" description="Basic and acidic residues" evidence="1">
    <location>
        <begin position="83"/>
        <end position="97"/>
    </location>
</feature>
<dbReference type="OrthoDB" id="10249311at2759"/>
<dbReference type="GeneID" id="19108520"/>
<gene>
    <name evidence="2" type="ORF">BAUCODRAFT_144716</name>
</gene>
<feature type="compositionally biased region" description="Low complexity" evidence="1">
    <location>
        <begin position="58"/>
        <end position="75"/>
    </location>
</feature>
<feature type="compositionally biased region" description="Polar residues" evidence="1">
    <location>
        <begin position="326"/>
        <end position="348"/>
    </location>
</feature>
<proteinExistence type="predicted"/>
<dbReference type="AlphaFoldDB" id="M2NAA9"/>
<evidence type="ECO:0000313" key="2">
    <source>
        <dbReference type="EMBL" id="EMD01159.1"/>
    </source>
</evidence>
<feature type="compositionally biased region" description="Basic and acidic residues" evidence="1">
    <location>
        <begin position="458"/>
        <end position="470"/>
    </location>
</feature>
<feature type="compositionally biased region" description="Basic residues" evidence="1">
    <location>
        <begin position="316"/>
        <end position="325"/>
    </location>
</feature>
<name>M2NAA9_BAUPA</name>
<feature type="compositionally biased region" description="Low complexity" evidence="1">
    <location>
        <begin position="224"/>
        <end position="238"/>
    </location>
</feature>
<dbReference type="KEGG" id="bcom:BAUCODRAFT_144716"/>
<dbReference type="OMA" id="PINRPEG"/>
<feature type="compositionally biased region" description="Basic and acidic residues" evidence="1">
    <location>
        <begin position="192"/>
        <end position="217"/>
    </location>
</feature>
<keyword evidence="3" id="KW-1185">Reference proteome</keyword>
<dbReference type="Proteomes" id="UP000011761">
    <property type="component" value="Unassembled WGS sequence"/>
</dbReference>
<feature type="region of interest" description="Disordered" evidence="1">
    <location>
        <begin position="1"/>
        <end position="97"/>
    </location>
</feature>
<feature type="compositionally biased region" description="Polar residues" evidence="1">
    <location>
        <begin position="19"/>
        <end position="56"/>
    </location>
</feature>
<dbReference type="RefSeq" id="XP_007672343.1">
    <property type="nucleotide sequence ID" value="XM_007674153.1"/>
</dbReference>
<evidence type="ECO:0008006" key="4">
    <source>
        <dbReference type="Google" id="ProtNLM"/>
    </source>
</evidence>
<sequence>MATAVSGHWANAVPLDDSSAFSQQQRAETRRSQGSLMTGSAQSSSQHRQSDYNIMSDSEAAGSRRASIRASNASATRKRSRNQLKDKKPDKAEEYVDDSAWIHRDKLAQIEIQEMEEAGINVRSSRRSLSNGPGVARRSSRSASRPGAQRGMSRERRGEGELEGAGMLHSGVEDHQRKRVSTIPAAEEEEFEHDRSFDPNVDSEIRTQEEIAAERHSASKPHIIRPSTSRIPISRISTVPVPQDVVDRDSPLPRSRSGSGAWAGNWDEMQYARRARSSSIASQVLEDEVNGAHAVPRPDSSYMQDSSENSPPKARLPNKAKRTSAGRRTSGTANGNSRPNSGYQNKALTPQRPSSRTERRSRPSTSHAPEGEAPWIATMYKPDPRLPPDQQMLPTHAKRMMQDQWEKSGKSSTAYDRDFRPLNDQEFRQPPSKTPRLEHDPFPQPQPSPNGTLSLMKPEARMSPHTEGERPWPLTPAKSDSKSESGSTRPGTSGGYRITPTIAPPPNIQRPSTSGQNSALPRDGAQRVPDFDEKDVPYKKKGCACCVVM</sequence>
<feature type="compositionally biased region" description="Polar residues" evidence="1">
    <location>
        <begin position="301"/>
        <end position="310"/>
    </location>
</feature>
<dbReference type="eggNOG" id="ENOG502SP8D">
    <property type="taxonomic scope" value="Eukaryota"/>
</dbReference>
<dbReference type="STRING" id="717646.M2NAA9"/>
<protein>
    <recommendedName>
        <fullName evidence="4">TeaA receptor TeaR</fullName>
    </recommendedName>
</protein>
<accession>M2NAA9</accession>
<evidence type="ECO:0000313" key="3">
    <source>
        <dbReference type="Proteomes" id="UP000011761"/>
    </source>
</evidence>